<protein>
    <recommendedName>
        <fullName evidence="5">Energy transducer TonB</fullName>
    </recommendedName>
</protein>
<keyword evidence="1" id="KW-0175">Coiled coil</keyword>
<feature type="transmembrane region" description="Helical" evidence="2">
    <location>
        <begin position="21"/>
        <end position="40"/>
    </location>
</feature>
<proteinExistence type="predicted"/>
<accession>A0A411EC91</accession>
<dbReference type="OrthoDB" id="9786892at2"/>
<reference evidence="3 4" key="1">
    <citation type="submission" date="2019-01" db="EMBL/GenBank/DDBJ databases">
        <title>Muriicola soli sp. nov., isolated from soil.</title>
        <authorList>
            <person name="Kang H.J."/>
            <person name="Kim S.B."/>
        </authorList>
    </citation>
    <scope>NUCLEOTIDE SEQUENCE [LARGE SCALE GENOMIC DNA]</scope>
    <source>
        <strain evidence="3 4">MMS17-SY002</strain>
    </source>
</reference>
<dbReference type="EMBL" id="CP035544">
    <property type="protein sequence ID" value="QBA65117.1"/>
    <property type="molecule type" value="Genomic_DNA"/>
</dbReference>
<keyword evidence="2" id="KW-0812">Transmembrane</keyword>
<dbReference type="KEGG" id="mur:EQY75_11615"/>
<evidence type="ECO:0000256" key="1">
    <source>
        <dbReference type="SAM" id="Coils"/>
    </source>
</evidence>
<dbReference type="Proteomes" id="UP000290889">
    <property type="component" value="Chromosome"/>
</dbReference>
<evidence type="ECO:0000256" key="2">
    <source>
        <dbReference type="SAM" id="Phobius"/>
    </source>
</evidence>
<keyword evidence="4" id="KW-1185">Reference proteome</keyword>
<organism evidence="3 4">
    <name type="scientific">Muriicola soli</name>
    <dbReference type="NCBI Taxonomy" id="2507538"/>
    <lineage>
        <taxon>Bacteria</taxon>
        <taxon>Pseudomonadati</taxon>
        <taxon>Bacteroidota</taxon>
        <taxon>Flavobacteriia</taxon>
        <taxon>Flavobacteriales</taxon>
        <taxon>Flavobacteriaceae</taxon>
        <taxon>Muriicola</taxon>
    </lineage>
</organism>
<dbReference type="RefSeq" id="WP_129606044.1">
    <property type="nucleotide sequence ID" value="NZ_CP035544.1"/>
</dbReference>
<evidence type="ECO:0000313" key="4">
    <source>
        <dbReference type="Proteomes" id="UP000290889"/>
    </source>
</evidence>
<evidence type="ECO:0008006" key="5">
    <source>
        <dbReference type="Google" id="ProtNLM"/>
    </source>
</evidence>
<keyword evidence="2" id="KW-0472">Membrane</keyword>
<dbReference type="AlphaFoldDB" id="A0A411EC91"/>
<gene>
    <name evidence="3" type="ORF">EQY75_11615</name>
</gene>
<keyword evidence="2" id="KW-1133">Transmembrane helix</keyword>
<evidence type="ECO:0000313" key="3">
    <source>
        <dbReference type="EMBL" id="QBA65117.1"/>
    </source>
</evidence>
<name>A0A411EC91_9FLAO</name>
<feature type="coiled-coil region" evidence="1">
    <location>
        <begin position="56"/>
        <end position="155"/>
    </location>
</feature>
<sequence>MDKIATYFQWLSNLNRNQLSFIITFLSLSIMVLLLFNLHLDAEQEDEYVIEMSLADEDLQEILEQEEKRAEELENANILKSNQAVNEKAKPSFGNPEPLKTLEELMEEHQLNSDENSLEDLLNENEAFAASLKEMAKIREERKQELGEKDAEKKEYTDYMKNRTTRITYSLVDRKHYELPPPIYTCLEGGKVVINIDVDRNGYVTDASFNAKSSNTSNGCLVENAIQYALKARFNPGSKASQLGTITYLFQSK</sequence>